<reference evidence="1" key="1">
    <citation type="submission" date="2021-01" db="EMBL/GenBank/DDBJ databases">
        <authorList>
            <person name="Sun Q."/>
        </authorList>
    </citation>
    <scope>NUCLEOTIDE SEQUENCE</scope>
    <source>
        <strain evidence="1">YIM B02566</strain>
    </source>
</reference>
<evidence type="ECO:0000313" key="2">
    <source>
        <dbReference type="Proteomes" id="UP000616151"/>
    </source>
</evidence>
<dbReference type="EMBL" id="JAENHL010000008">
    <property type="protein sequence ID" value="MBK1870379.1"/>
    <property type="molecule type" value="Genomic_DNA"/>
</dbReference>
<evidence type="ECO:0000313" key="1">
    <source>
        <dbReference type="EMBL" id="MBK1870379.1"/>
    </source>
</evidence>
<sequence>MKTTIKELRILPPFAIGRLGSAPDPLDNYTIEADATAPLDFRTIKPVKTLTVDDVTGEISGSHTPAEMQFKQDGRIRPVAPFLEVFALTDDDRLVPVTLDMLAGAELAWRVSVANRKVVRRTRDENDLVAAHTGWFSDHAPQPLKGFCRNFISDDVFVDFGSARFIRPNQRYPQIRLRFTPAKGLIYGTHAPDGKDRVIPPERAIYDRGKGNWYHFKSDGKDETIPPSLFAIEPPAPSWLNDNIAISRGYFDDACDGFVEVRLTLPGGKVLTAMARVCASPPAVVPDSLFVRSLADDLEQVIHGPTVANDEPPEVTQARAEDIVRRAFETVRFLNVAVLNGNDYKGRSALSLDSMPEEEAADTERAIRPVITPEGADTLAILTLHQQVFAALRGGAAPWFLRLLRKPEEVSDFTDRGRRKMPALMCGADNSYLALTYRQIDTIRKVAEGMLGVTAAAPKTPALTPRNLTAQLHYEAAGNPVSSRPVTSVANCCPGLEVDFRAIWRRMFEGLELREYDNLIVNADPAFAQLKGHRLLRINLPDGQPPIEPMNYIKGPAASDPDGHIILTTDENPYGLAPLEWSNALARLLDGFQGREVDCDISRAEEDAQVPRLDGDDRNYETHRFKVRHFFVPDTAVISAALAEAGELTQGLCSPWQNDYRECSCYYWASARPDYVNVEPGPKGLSLGDNWLQKTRTGQYVPDDYVDSRLVFYDDLFTEWETWLRFQVKGRDAPGEEPS</sequence>
<name>A0ACC5RCP6_9HYPH</name>
<gene>
    <name evidence="1" type="ORF">JHL16_28705</name>
</gene>
<proteinExistence type="predicted"/>
<keyword evidence="2" id="KW-1185">Reference proteome</keyword>
<organism evidence="1 2">
    <name type="scientific">Taklimakanibacter albus</name>
    <dbReference type="NCBI Taxonomy" id="2800327"/>
    <lineage>
        <taxon>Bacteria</taxon>
        <taxon>Pseudomonadati</taxon>
        <taxon>Pseudomonadota</taxon>
        <taxon>Alphaproteobacteria</taxon>
        <taxon>Hyphomicrobiales</taxon>
        <taxon>Aestuariivirgaceae</taxon>
        <taxon>Taklimakanibacter</taxon>
    </lineage>
</organism>
<dbReference type="Proteomes" id="UP000616151">
    <property type="component" value="Unassembled WGS sequence"/>
</dbReference>
<comment type="caution">
    <text evidence="1">The sequence shown here is derived from an EMBL/GenBank/DDBJ whole genome shotgun (WGS) entry which is preliminary data.</text>
</comment>
<accession>A0ACC5RCP6</accession>
<protein>
    <submittedName>
        <fullName evidence="1">Uncharacterized protein</fullName>
    </submittedName>
</protein>